<dbReference type="OrthoDB" id="411361at2"/>
<dbReference type="Gene3D" id="2.60.40.10">
    <property type="entry name" value="Immunoglobulins"/>
    <property type="match status" value="2"/>
</dbReference>
<keyword evidence="1" id="KW-0732">Signal</keyword>
<sequence>MFKNKWVASSVVAALTLSAVPAWSAQAQEVTPIASNTASAVSYTAALNDASAFTYAMAKTPTTDLGSSVLTLAKANFPVAKNYYDTYYQAVEAEAKNNFASFSAVSKYATTVLAVTAIGKDATNVGGVNLIEKMVAYAQQQKAKGDVDTAFELLEMDYYWLLTALDANDYAVPKANEADFSREAIVDFLVTKAYSDGGFSWGSSSEWATGADVDSTAMAITALAPYKTQPAVDKVITKGLAFMQSQLSDQAGFYSEWAKGDSPESVSQLIIAQLALGINPQQHEQFVLANGAWTVSNLLTSYDKAQHAFKNSAQGTVNQISNVQAAQALTAYAQQTPYYDLSAVDATKFNYDTTAPVAAKISAVSDKSTMLKGTAEKYATVTVKSSKKVLATTLADGTGRYDLAIAKQKAGTKLVVTVTDAAGNTSKVKTVTVADKTAPAVAKVNTVKAGTKYVTGKAEKDATVIVQVNGKKYRTKASSTGKFSVKIPKQQTKKALLVMVKDTAGNKSKTLKVRVK</sequence>
<dbReference type="AlphaFoldDB" id="A0A433RV68"/>
<comment type="caution">
    <text evidence="3">The sequence shown here is derived from an EMBL/GenBank/DDBJ whole genome shotgun (WGS) entry which is preliminary data.</text>
</comment>
<feature type="chain" id="PRO_5019254765" description="Bacterial Ig domain-containing protein" evidence="1">
    <location>
        <begin position="28"/>
        <end position="516"/>
    </location>
</feature>
<evidence type="ECO:0000313" key="4">
    <source>
        <dbReference type="Proteomes" id="UP000288623"/>
    </source>
</evidence>
<dbReference type="EMBL" id="JTFC01000026">
    <property type="protein sequence ID" value="RUS57196.1"/>
    <property type="molecule type" value="Genomic_DNA"/>
</dbReference>
<evidence type="ECO:0000313" key="3">
    <source>
        <dbReference type="EMBL" id="RUS57196.1"/>
    </source>
</evidence>
<dbReference type="NCBIfam" id="NF033510">
    <property type="entry name" value="Ca_tandemer"/>
    <property type="match status" value="2"/>
</dbReference>
<dbReference type="RefSeq" id="WP_126990088.1">
    <property type="nucleotide sequence ID" value="NZ_JTFC01000026.1"/>
</dbReference>
<keyword evidence="4" id="KW-1185">Reference proteome</keyword>
<gene>
    <name evidence="3" type="ORF">QI30_06320</name>
</gene>
<dbReference type="Pfam" id="PF17936">
    <property type="entry name" value="Big_6"/>
    <property type="match status" value="2"/>
</dbReference>
<dbReference type="CDD" id="cd00688">
    <property type="entry name" value="ISOPREN_C2_like"/>
    <property type="match status" value="1"/>
</dbReference>
<feature type="signal peptide" evidence="1">
    <location>
        <begin position="1"/>
        <end position="27"/>
    </location>
</feature>
<dbReference type="InterPro" id="IPR013783">
    <property type="entry name" value="Ig-like_fold"/>
</dbReference>
<dbReference type="Proteomes" id="UP000288623">
    <property type="component" value="Unassembled WGS sequence"/>
</dbReference>
<name>A0A433RV68_9BACL</name>
<evidence type="ECO:0000256" key="1">
    <source>
        <dbReference type="SAM" id="SignalP"/>
    </source>
</evidence>
<feature type="domain" description="Bacterial Ig" evidence="2">
    <location>
        <begin position="438"/>
        <end position="515"/>
    </location>
</feature>
<evidence type="ECO:0000259" key="2">
    <source>
        <dbReference type="Pfam" id="PF17936"/>
    </source>
</evidence>
<accession>A0A433RV68</accession>
<dbReference type="InterPro" id="IPR041498">
    <property type="entry name" value="Big_6"/>
</dbReference>
<dbReference type="InterPro" id="IPR008930">
    <property type="entry name" value="Terpenoid_cyclase/PrenylTrfase"/>
</dbReference>
<proteinExistence type="predicted"/>
<dbReference type="SUPFAM" id="SSF48239">
    <property type="entry name" value="Terpenoid cyclases/Protein prenyltransferases"/>
    <property type="match status" value="1"/>
</dbReference>
<feature type="domain" description="Bacterial Ig" evidence="2">
    <location>
        <begin position="355"/>
        <end position="435"/>
    </location>
</feature>
<reference evidence="3 4" key="1">
    <citation type="submission" date="2014-11" db="EMBL/GenBank/DDBJ databases">
        <title>Genome sequence and analysis of novel Kurthia sp.</title>
        <authorList>
            <person name="Lawson J.N."/>
            <person name="Gonzalez J.E."/>
            <person name="Rinauldi L."/>
            <person name="Xuan Z."/>
            <person name="Firman A."/>
            <person name="Shaddox L."/>
            <person name="Trudeau A."/>
            <person name="Shah S."/>
            <person name="Reiman D."/>
        </authorList>
    </citation>
    <scope>NUCLEOTIDE SEQUENCE [LARGE SCALE GENOMIC DNA]</scope>
    <source>
        <strain evidence="3 4">3B1D</strain>
    </source>
</reference>
<organism evidence="3 4">
    <name type="scientific">Candidatus Kurthia intestinigallinarum</name>
    <dbReference type="NCBI Taxonomy" id="1562256"/>
    <lineage>
        <taxon>Bacteria</taxon>
        <taxon>Bacillati</taxon>
        <taxon>Bacillota</taxon>
        <taxon>Bacilli</taxon>
        <taxon>Bacillales</taxon>
        <taxon>Caryophanaceae</taxon>
        <taxon>Kurthia</taxon>
    </lineage>
</organism>
<protein>
    <recommendedName>
        <fullName evidence="2">Bacterial Ig domain-containing protein</fullName>
    </recommendedName>
</protein>
<dbReference type="Gene3D" id="1.50.10.20">
    <property type="match status" value="1"/>
</dbReference>